<evidence type="ECO:0000313" key="5">
    <source>
        <dbReference type="Proteomes" id="UP000186670"/>
    </source>
</evidence>
<dbReference type="NCBIfam" id="TIGR00166">
    <property type="entry name" value="S6"/>
    <property type="match status" value="1"/>
</dbReference>
<comment type="function">
    <text evidence="3">Binds together with bS18 to 16S ribosomal RNA.</text>
</comment>
<keyword evidence="3" id="KW-0699">rRNA-binding</keyword>
<dbReference type="GO" id="GO:0019843">
    <property type="term" value="F:rRNA binding"/>
    <property type="evidence" value="ECO:0007669"/>
    <property type="project" value="UniProtKB-UniRule"/>
</dbReference>
<gene>
    <name evidence="3" type="primary">rpsF</name>
    <name evidence="4" type="ORF">A2811_00210</name>
</gene>
<dbReference type="HAMAP" id="MF_00360">
    <property type="entry name" value="Ribosomal_bS6"/>
    <property type="match status" value="1"/>
</dbReference>
<comment type="caution">
    <text evidence="4">The sequence shown here is derived from an EMBL/GenBank/DDBJ whole genome shotgun (WGS) entry which is preliminary data.</text>
</comment>
<dbReference type="GO" id="GO:1990904">
    <property type="term" value="C:ribonucleoprotein complex"/>
    <property type="evidence" value="ECO:0007669"/>
    <property type="project" value="UniProtKB-KW"/>
</dbReference>
<evidence type="ECO:0000256" key="3">
    <source>
        <dbReference type="HAMAP-Rule" id="MF_00360"/>
    </source>
</evidence>
<dbReference type="InterPro" id="IPR014717">
    <property type="entry name" value="Transl_elong_EF1B/ribsomal_bS6"/>
</dbReference>
<evidence type="ECO:0000256" key="2">
    <source>
        <dbReference type="ARBA" id="ARBA00035294"/>
    </source>
</evidence>
<comment type="similarity">
    <text evidence="1 3">Belongs to the bacterial ribosomal protein bS6 family.</text>
</comment>
<dbReference type="InterPro" id="IPR000529">
    <property type="entry name" value="Ribosomal_bS6"/>
</dbReference>
<evidence type="ECO:0000313" key="4">
    <source>
        <dbReference type="EMBL" id="OGD69282.1"/>
    </source>
</evidence>
<keyword evidence="3 4" id="KW-0689">Ribosomal protein</keyword>
<dbReference type="GO" id="GO:0003735">
    <property type="term" value="F:structural constituent of ribosome"/>
    <property type="evidence" value="ECO:0007669"/>
    <property type="project" value="InterPro"/>
</dbReference>
<dbReference type="Pfam" id="PF01250">
    <property type="entry name" value="Ribosomal_S6"/>
    <property type="match status" value="1"/>
</dbReference>
<dbReference type="GO" id="GO:0006412">
    <property type="term" value="P:translation"/>
    <property type="evidence" value="ECO:0007669"/>
    <property type="project" value="UniProtKB-UniRule"/>
</dbReference>
<proteinExistence type="inferred from homology"/>
<evidence type="ECO:0000256" key="1">
    <source>
        <dbReference type="ARBA" id="ARBA00009512"/>
    </source>
</evidence>
<name>A0A1F5EPF8_9BACT</name>
<dbReference type="Proteomes" id="UP000186670">
    <property type="component" value="Unassembled WGS sequence"/>
</dbReference>
<dbReference type="InterPro" id="IPR020814">
    <property type="entry name" value="Ribosomal_S6_plastid/chlpt"/>
</dbReference>
<dbReference type="InterPro" id="IPR035980">
    <property type="entry name" value="Ribosomal_bS6_sf"/>
</dbReference>
<accession>A0A1F5EPF8</accession>
<reference evidence="4 5" key="1">
    <citation type="journal article" date="2016" name="Nat. Commun.">
        <title>Thousands of microbial genomes shed light on interconnected biogeochemical processes in an aquifer system.</title>
        <authorList>
            <person name="Anantharaman K."/>
            <person name="Brown C.T."/>
            <person name="Hug L.A."/>
            <person name="Sharon I."/>
            <person name="Castelle C.J."/>
            <person name="Probst A.J."/>
            <person name="Thomas B.C."/>
            <person name="Singh A."/>
            <person name="Wilkins M.J."/>
            <person name="Karaoz U."/>
            <person name="Brodie E.L."/>
            <person name="Williams K.H."/>
            <person name="Hubbard S.S."/>
            <person name="Banfield J.F."/>
        </authorList>
    </citation>
    <scope>NUCLEOTIDE SEQUENCE [LARGE SCALE GENOMIC DNA]</scope>
</reference>
<protein>
    <recommendedName>
        <fullName evidence="2 3">Small ribosomal subunit protein bS6</fullName>
    </recommendedName>
</protein>
<keyword evidence="3" id="KW-0687">Ribonucleoprotein</keyword>
<organism evidence="4 5">
    <name type="scientific">Candidatus Campbellbacteria bacterium RIFCSPHIGHO2_01_FULL_34_10</name>
    <dbReference type="NCBI Taxonomy" id="1797577"/>
    <lineage>
        <taxon>Bacteria</taxon>
        <taxon>Candidatus Campbelliibacteriota</taxon>
    </lineage>
</organism>
<dbReference type="SUPFAM" id="SSF54995">
    <property type="entry name" value="Ribosomal protein S6"/>
    <property type="match status" value="1"/>
</dbReference>
<dbReference type="AlphaFoldDB" id="A0A1F5EPF8"/>
<sequence>MTNADKLSKNEGNKVYEIGFLLLPNIEETKVSGEVVKIKDIIEKKGGSFISEGTTEMRNLAYQMSKSLNGKKQKFNNAYSGWVKFEANASVINDVKKEIDGLEKVLRYLIIITTRENVAIPPIKTGKFSFNEEEKTAVEPVIEEKPVSEELDETIDELVIE</sequence>
<dbReference type="Gene3D" id="3.30.70.60">
    <property type="match status" value="1"/>
</dbReference>
<dbReference type="EMBL" id="MEZZ01000009">
    <property type="protein sequence ID" value="OGD69282.1"/>
    <property type="molecule type" value="Genomic_DNA"/>
</dbReference>
<keyword evidence="3" id="KW-0694">RNA-binding</keyword>
<dbReference type="GO" id="GO:0005840">
    <property type="term" value="C:ribosome"/>
    <property type="evidence" value="ECO:0007669"/>
    <property type="project" value="UniProtKB-KW"/>
</dbReference>